<dbReference type="OrthoDB" id="9768354at2"/>
<accession>A0A3P4B5U8</accession>
<feature type="compositionally biased region" description="Basic and acidic residues" evidence="1">
    <location>
        <begin position="84"/>
        <end position="93"/>
    </location>
</feature>
<sequence length="118" mass="12994">MVKAVAFPGTVRRNPTLTEHATHILPYRGLGTGIPRALGEWPDIRFEDEIAGNQFKAVIPRPAAGDTTPQVTPQVGTLLARLDGEMTRPDKPNSRNQRYRLTGIGRRWLETHPGGSSN</sequence>
<reference evidence="3 4" key="1">
    <citation type="submission" date="2018-10" db="EMBL/GenBank/DDBJ databases">
        <authorList>
            <person name="Criscuolo A."/>
        </authorList>
    </citation>
    <scope>NUCLEOTIDE SEQUENCE [LARGE SCALE GENOMIC DNA]</scope>
    <source>
        <strain evidence="3">DnA1</strain>
    </source>
</reference>
<dbReference type="Pfam" id="PF21247">
    <property type="entry name" value="Fic-like_C"/>
    <property type="match status" value="1"/>
</dbReference>
<protein>
    <recommendedName>
        <fullName evidence="2">Filamentation induced by cAMP protein Fic-like C-terminal domain-containing protein</fullName>
    </recommendedName>
</protein>
<keyword evidence="4" id="KW-1185">Reference proteome</keyword>
<organism evidence="3 4">
    <name type="scientific">Pigmentiphaga humi</name>
    <dbReference type="NCBI Taxonomy" id="2478468"/>
    <lineage>
        <taxon>Bacteria</taxon>
        <taxon>Pseudomonadati</taxon>
        <taxon>Pseudomonadota</taxon>
        <taxon>Betaproteobacteria</taxon>
        <taxon>Burkholderiales</taxon>
        <taxon>Alcaligenaceae</taxon>
        <taxon>Pigmentiphaga</taxon>
    </lineage>
</organism>
<feature type="domain" description="Filamentation induced by cAMP protein Fic-like C-terminal" evidence="2">
    <location>
        <begin position="85"/>
        <end position="102"/>
    </location>
</feature>
<dbReference type="Proteomes" id="UP000277294">
    <property type="component" value="Unassembled WGS sequence"/>
</dbReference>
<gene>
    <name evidence="3" type="ORF">PIGHUM_02607</name>
</gene>
<dbReference type="RefSeq" id="WP_124080049.1">
    <property type="nucleotide sequence ID" value="NZ_UWPJ01000020.1"/>
</dbReference>
<proteinExistence type="predicted"/>
<feature type="region of interest" description="Disordered" evidence="1">
    <location>
        <begin position="84"/>
        <end position="118"/>
    </location>
</feature>
<dbReference type="InterPro" id="IPR049514">
    <property type="entry name" value="Fic-like_C"/>
</dbReference>
<name>A0A3P4B5U8_9BURK</name>
<dbReference type="EMBL" id="UWPJ01000020">
    <property type="protein sequence ID" value="VCU70535.1"/>
    <property type="molecule type" value="Genomic_DNA"/>
</dbReference>
<evidence type="ECO:0000313" key="3">
    <source>
        <dbReference type="EMBL" id="VCU70535.1"/>
    </source>
</evidence>
<dbReference type="AlphaFoldDB" id="A0A3P4B5U8"/>
<evidence type="ECO:0000313" key="4">
    <source>
        <dbReference type="Proteomes" id="UP000277294"/>
    </source>
</evidence>
<evidence type="ECO:0000256" key="1">
    <source>
        <dbReference type="SAM" id="MobiDB-lite"/>
    </source>
</evidence>
<evidence type="ECO:0000259" key="2">
    <source>
        <dbReference type="Pfam" id="PF21247"/>
    </source>
</evidence>